<organism evidence="2 3">
    <name type="scientific">Polynucleobacter yangtzensis</name>
    <dbReference type="NCBI Taxonomy" id="1743159"/>
    <lineage>
        <taxon>Bacteria</taxon>
        <taxon>Pseudomonadati</taxon>
        <taxon>Pseudomonadota</taxon>
        <taxon>Betaproteobacteria</taxon>
        <taxon>Burkholderiales</taxon>
        <taxon>Burkholderiaceae</taxon>
        <taxon>Polynucleobacter</taxon>
    </lineage>
</organism>
<name>A0ABN6TVK3_9BURK</name>
<dbReference type="RefSeq" id="WP_281744367.1">
    <property type="nucleotide sequence ID" value="NZ_AP026974.1"/>
</dbReference>
<proteinExistence type="predicted"/>
<dbReference type="Proteomes" id="UP001211204">
    <property type="component" value="Chromosome"/>
</dbReference>
<keyword evidence="3" id="KW-1185">Reference proteome</keyword>
<evidence type="ECO:0000256" key="1">
    <source>
        <dbReference type="SAM" id="MobiDB-lite"/>
    </source>
</evidence>
<sequence length="201" mass="20909">MKTKAKTITKARGAAKPAAKVVKKPVKAASKPAAKPAAKTPVKAVVKSSTRPAVKAAVKPAPKPILNTTHKTMTKTAPKTAPKTATKTTPKVATKPAPKTVLGQPTVSTAPVQAINEGAQMTQSNQAVEEAGASQPITGRGVFAVRTLGAAVSVEAAFLAEDGNVLRLPAVFPNRQYAIEQIDELRALVNRHFDDLDQGVV</sequence>
<evidence type="ECO:0000313" key="2">
    <source>
        <dbReference type="EMBL" id="BDT79163.1"/>
    </source>
</evidence>
<gene>
    <name evidence="2" type="ORF">PKF032_10510</name>
</gene>
<dbReference type="EMBL" id="AP026974">
    <property type="protein sequence ID" value="BDT79163.1"/>
    <property type="molecule type" value="Genomic_DNA"/>
</dbReference>
<reference evidence="2 3" key="1">
    <citation type="submission" date="2022-11" db="EMBL/GenBank/DDBJ databases">
        <title>Complete Genome Sequences of three Polynucleobacter sp. Subcluster PnecC Strains KF022, KF023, and KF032 Isolated from a Shallow Eutrophic Lake in Japan.</title>
        <authorList>
            <person name="Ogata Y."/>
            <person name="Watanabe K."/>
            <person name="Takemine S."/>
            <person name="Shindo C."/>
            <person name="Kurokawa R."/>
            <person name="Suda W."/>
        </authorList>
    </citation>
    <scope>NUCLEOTIDE SEQUENCE [LARGE SCALE GENOMIC DNA]</scope>
    <source>
        <strain evidence="2 3">KF032</strain>
    </source>
</reference>
<feature type="region of interest" description="Disordered" evidence="1">
    <location>
        <begin position="1"/>
        <end position="43"/>
    </location>
</feature>
<feature type="compositionally biased region" description="Low complexity" evidence="1">
    <location>
        <begin position="72"/>
        <end position="100"/>
    </location>
</feature>
<evidence type="ECO:0000313" key="3">
    <source>
        <dbReference type="Proteomes" id="UP001211204"/>
    </source>
</evidence>
<feature type="compositionally biased region" description="Low complexity" evidence="1">
    <location>
        <begin position="27"/>
        <end position="43"/>
    </location>
</feature>
<feature type="region of interest" description="Disordered" evidence="1">
    <location>
        <begin position="72"/>
        <end position="104"/>
    </location>
</feature>
<protein>
    <submittedName>
        <fullName evidence="2">Uncharacterized protein</fullName>
    </submittedName>
</protein>
<accession>A0ABN6TVK3</accession>